<gene>
    <name evidence="1" type="ORF">PSON_ATCC_30995.1.T1120219</name>
</gene>
<organism evidence="1 2">
    <name type="scientific">Paramecium sonneborni</name>
    <dbReference type="NCBI Taxonomy" id="65129"/>
    <lineage>
        <taxon>Eukaryota</taxon>
        <taxon>Sar</taxon>
        <taxon>Alveolata</taxon>
        <taxon>Ciliophora</taxon>
        <taxon>Intramacronucleata</taxon>
        <taxon>Oligohymenophorea</taxon>
        <taxon>Peniculida</taxon>
        <taxon>Parameciidae</taxon>
        <taxon>Paramecium</taxon>
    </lineage>
</organism>
<dbReference type="OrthoDB" id="668540at2759"/>
<reference evidence="1" key="1">
    <citation type="submission" date="2021-01" db="EMBL/GenBank/DDBJ databases">
        <authorList>
            <consortium name="Genoscope - CEA"/>
            <person name="William W."/>
        </authorList>
    </citation>
    <scope>NUCLEOTIDE SEQUENCE</scope>
</reference>
<sequence length="123" mass="14854">MEPAFIQQQQHSLSQEFHQYILLQQPIYSLCQDCSFSQKRTKKLQLYKENDTTISLRCQYQYASLIIQQFYIYLLINAPNLQIIQFIRLNVLNKLDQRVLFKKNDQQKKRRIQIQGKETDLIL</sequence>
<dbReference type="Proteomes" id="UP000692954">
    <property type="component" value="Unassembled WGS sequence"/>
</dbReference>
<comment type="caution">
    <text evidence="1">The sequence shown here is derived from an EMBL/GenBank/DDBJ whole genome shotgun (WGS) entry which is preliminary data.</text>
</comment>
<protein>
    <submittedName>
        <fullName evidence="1">Uncharacterized protein</fullName>
    </submittedName>
</protein>
<dbReference type="AlphaFoldDB" id="A0A8S1QNP9"/>
<evidence type="ECO:0000313" key="2">
    <source>
        <dbReference type="Proteomes" id="UP000692954"/>
    </source>
</evidence>
<evidence type="ECO:0000313" key="1">
    <source>
        <dbReference type="EMBL" id="CAD8117092.1"/>
    </source>
</evidence>
<accession>A0A8S1QNP9</accession>
<keyword evidence="2" id="KW-1185">Reference proteome</keyword>
<proteinExistence type="predicted"/>
<name>A0A8S1QNP9_9CILI</name>
<dbReference type="EMBL" id="CAJJDN010000112">
    <property type="protein sequence ID" value="CAD8117092.1"/>
    <property type="molecule type" value="Genomic_DNA"/>
</dbReference>